<sequence length="756" mass="86096">MNNPGPITIFELAEKCGCGKTLDRHFTPILYKGDVDLSSCAHKNPLCLIDRPFYWALQRDDINTFRNILDHGVSPLEMCQGRYDCPHNDMRLDCDCSSTLLDYTMKYYQGIKDLDEDSVLPVNILQHLVEVELEPRPDHLKLIVEFSCFSSIRITLDDVWSAIRAEYHHPNTGPEFIPSITALFERAIQDIRDKLESIPKCLEILEDLFAMHENYRKPHLNDLIELLVTYIVELEPKSLNLIVKNRCFSTTQVPLDAVFKIIHGEYLDSDTNPEFVPSITALFKCAIRDISKPLNFTPEFLFQSLEDLFRLHPNYHKPGLDAFIELFITFFVDLEPKNLNLIVQANGLSIAPITLDIVREVIHAEYCHPNTNPEFITSITAFIPDWLKCIPKYVVEILNDLFELPPQHRKHHLNDLTKLLFDYLNIKSNPERINLIVKTKGFSTAQITLVILQEAISAEYDHPSTTNPKFITSISGLLKRAIQSNIHQPFESLPAALATILQELLKKPKVRRKSHLSDLVKLLLVHGAPVFQRDQDGYTFLDRAIAEYHILDIVDTPRNGKAYPFGAVRKGSSATQQSPSGGGRMAHRVSELMGNWLFQGLRQNLLPEIMRLNNVVFTELADEDESDDDSESDDEAMDDWETGSDDDTMEDEETGREQDEAMGDGETRRGHDTDGAMEGGEARSRDDAIEEKNEAAADDRPQDWEMIEDPEWLDNEEPEDIGKFEEYLNSNESSDFSITANSMPPAPAHDAMKPIF</sequence>
<evidence type="ECO:0000256" key="1">
    <source>
        <dbReference type="SAM" id="MobiDB-lite"/>
    </source>
</evidence>
<feature type="region of interest" description="Disordered" evidence="1">
    <location>
        <begin position="622"/>
        <end position="716"/>
    </location>
</feature>
<gene>
    <name evidence="2" type="ORF">PCON_09167</name>
</gene>
<feature type="compositionally biased region" description="Acidic residues" evidence="1">
    <location>
        <begin position="705"/>
        <end position="716"/>
    </location>
</feature>
<organism evidence="2 3">
    <name type="scientific">Pyronema omphalodes (strain CBS 100304)</name>
    <name type="common">Pyronema confluens</name>
    <dbReference type="NCBI Taxonomy" id="1076935"/>
    <lineage>
        <taxon>Eukaryota</taxon>
        <taxon>Fungi</taxon>
        <taxon>Dikarya</taxon>
        <taxon>Ascomycota</taxon>
        <taxon>Pezizomycotina</taxon>
        <taxon>Pezizomycetes</taxon>
        <taxon>Pezizales</taxon>
        <taxon>Pyronemataceae</taxon>
        <taxon>Pyronema</taxon>
    </lineage>
</organism>
<feature type="region of interest" description="Disordered" evidence="1">
    <location>
        <begin position="735"/>
        <end position="756"/>
    </location>
</feature>
<evidence type="ECO:0000313" key="3">
    <source>
        <dbReference type="Proteomes" id="UP000018144"/>
    </source>
</evidence>
<proteinExistence type="predicted"/>
<keyword evidence="3" id="KW-1185">Reference proteome</keyword>
<evidence type="ECO:0000313" key="2">
    <source>
        <dbReference type="EMBL" id="CCX30764.1"/>
    </source>
</evidence>
<feature type="compositionally biased region" description="Acidic residues" evidence="1">
    <location>
        <begin position="622"/>
        <end position="654"/>
    </location>
</feature>
<dbReference type="Proteomes" id="UP000018144">
    <property type="component" value="Unassembled WGS sequence"/>
</dbReference>
<dbReference type="EMBL" id="HF935475">
    <property type="protein sequence ID" value="CCX30764.1"/>
    <property type="molecule type" value="Genomic_DNA"/>
</dbReference>
<name>U4LF70_PYROM</name>
<dbReference type="InterPro" id="IPR016024">
    <property type="entry name" value="ARM-type_fold"/>
</dbReference>
<dbReference type="SUPFAM" id="SSF48371">
    <property type="entry name" value="ARM repeat"/>
    <property type="match status" value="1"/>
</dbReference>
<accession>U4LF70</accession>
<feature type="region of interest" description="Disordered" evidence="1">
    <location>
        <begin position="567"/>
        <end position="586"/>
    </location>
</feature>
<dbReference type="AlphaFoldDB" id="U4LF70"/>
<reference evidence="2 3" key="1">
    <citation type="journal article" date="2013" name="PLoS Genet.">
        <title>The genome and development-dependent transcriptomes of Pyronema confluens: a window into fungal evolution.</title>
        <authorList>
            <person name="Traeger S."/>
            <person name="Altegoer F."/>
            <person name="Freitag M."/>
            <person name="Gabaldon T."/>
            <person name="Kempken F."/>
            <person name="Kumar A."/>
            <person name="Marcet-Houben M."/>
            <person name="Poggeler S."/>
            <person name="Stajich J.E."/>
            <person name="Nowrousian M."/>
        </authorList>
    </citation>
    <scope>NUCLEOTIDE SEQUENCE [LARGE SCALE GENOMIC DNA]</scope>
    <source>
        <strain evidence="3">CBS 100304</strain>
        <tissue evidence="2">Vegetative mycelium</tissue>
    </source>
</reference>
<feature type="compositionally biased region" description="Basic and acidic residues" evidence="1">
    <location>
        <begin position="655"/>
        <end position="703"/>
    </location>
</feature>
<protein>
    <submittedName>
        <fullName evidence="2">Uncharacterized protein</fullName>
    </submittedName>
</protein>